<dbReference type="Proteomes" id="UP000824219">
    <property type="component" value="Linkage Group LG15"/>
</dbReference>
<dbReference type="AlphaFoldDB" id="A0A9D3SHA9"/>
<sequence>MYGVRQTHKLGATWALRTNSGPHTDHLGYIGSTAWAARAETHPLNSTRRQTCAAYRHWTLRGHSCVRRRADCTGLALGTRRVRRSHRLTQIHADARRPAQISADAQISLERADRADAPGRHLETHLVCLELRQNSRCADQAHDVRAGPQAARSARHAGSAGAERAAAVPGSTHLGALNSLQVAPRCTQARAKEPQADALDSQTLNLSCRLAQVPDLGYAQTAHGSLRRANSRRRADTPQMYRRRAQTRLSDFAQMLREPAQMSAGSLTTGGRADHAVCTQTQARGRAGRAQCTRKPCTGALTPGARADVQAREDVRRRAGAQARGRTLG</sequence>
<organism evidence="2 3">
    <name type="scientific">Hemibagrus wyckioides</name>
    <dbReference type="NCBI Taxonomy" id="337641"/>
    <lineage>
        <taxon>Eukaryota</taxon>
        <taxon>Metazoa</taxon>
        <taxon>Chordata</taxon>
        <taxon>Craniata</taxon>
        <taxon>Vertebrata</taxon>
        <taxon>Euteleostomi</taxon>
        <taxon>Actinopterygii</taxon>
        <taxon>Neopterygii</taxon>
        <taxon>Teleostei</taxon>
        <taxon>Ostariophysi</taxon>
        <taxon>Siluriformes</taxon>
        <taxon>Bagridae</taxon>
        <taxon>Hemibagrus</taxon>
    </lineage>
</organism>
<feature type="compositionally biased region" description="Low complexity" evidence="1">
    <location>
        <begin position="320"/>
        <end position="329"/>
    </location>
</feature>
<name>A0A9D3SHA9_9TELE</name>
<accession>A0A9D3SHA9</accession>
<feature type="region of interest" description="Disordered" evidence="1">
    <location>
        <begin position="296"/>
        <end position="329"/>
    </location>
</feature>
<reference evidence="2 3" key="1">
    <citation type="submission" date="2021-06" db="EMBL/GenBank/DDBJ databases">
        <title>Chromosome-level genome assembly of the red-tail catfish (Hemibagrus wyckioides).</title>
        <authorList>
            <person name="Shao F."/>
        </authorList>
    </citation>
    <scope>NUCLEOTIDE SEQUENCE [LARGE SCALE GENOMIC DNA]</scope>
    <source>
        <strain evidence="2">EC202008001</strain>
        <tissue evidence="2">Blood</tissue>
    </source>
</reference>
<keyword evidence="3" id="KW-1185">Reference proteome</keyword>
<gene>
    <name evidence="2" type="ORF">KOW79_013572</name>
</gene>
<proteinExistence type="predicted"/>
<comment type="caution">
    <text evidence="2">The sequence shown here is derived from an EMBL/GenBank/DDBJ whole genome shotgun (WGS) entry which is preliminary data.</text>
</comment>
<evidence type="ECO:0000256" key="1">
    <source>
        <dbReference type="SAM" id="MobiDB-lite"/>
    </source>
</evidence>
<protein>
    <submittedName>
        <fullName evidence="2">Uncharacterized protein</fullName>
    </submittedName>
</protein>
<evidence type="ECO:0000313" key="3">
    <source>
        <dbReference type="Proteomes" id="UP000824219"/>
    </source>
</evidence>
<evidence type="ECO:0000313" key="2">
    <source>
        <dbReference type="EMBL" id="KAG7323870.1"/>
    </source>
</evidence>
<dbReference type="EMBL" id="JAHKSW010000015">
    <property type="protein sequence ID" value="KAG7323870.1"/>
    <property type="molecule type" value="Genomic_DNA"/>
</dbReference>